<accession>A0A9D1I4E4</accession>
<evidence type="ECO:0000313" key="2">
    <source>
        <dbReference type="Proteomes" id="UP000824091"/>
    </source>
</evidence>
<proteinExistence type="predicted"/>
<reference evidence="1" key="2">
    <citation type="journal article" date="2021" name="PeerJ">
        <title>Extensive microbial diversity within the chicken gut microbiome revealed by metagenomics and culture.</title>
        <authorList>
            <person name="Gilroy R."/>
            <person name="Ravi A."/>
            <person name="Getino M."/>
            <person name="Pursley I."/>
            <person name="Horton D.L."/>
            <person name="Alikhan N.F."/>
            <person name="Baker D."/>
            <person name="Gharbi K."/>
            <person name="Hall N."/>
            <person name="Watson M."/>
            <person name="Adriaenssens E.M."/>
            <person name="Foster-Nyarko E."/>
            <person name="Jarju S."/>
            <person name="Secka A."/>
            <person name="Antonio M."/>
            <person name="Oren A."/>
            <person name="Chaudhuri R.R."/>
            <person name="La Ragione R."/>
            <person name="Hildebrand F."/>
            <person name="Pallen M.J."/>
        </authorList>
    </citation>
    <scope>NUCLEOTIDE SEQUENCE</scope>
    <source>
        <strain evidence="1">11300</strain>
    </source>
</reference>
<dbReference type="PANTHER" id="PTHR41248">
    <property type="entry name" value="NORD PROTEIN"/>
    <property type="match status" value="1"/>
</dbReference>
<dbReference type="InterPro" id="IPR051928">
    <property type="entry name" value="NorD/CobT"/>
</dbReference>
<gene>
    <name evidence="1" type="ORF">IAD16_04560</name>
</gene>
<reference evidence="1" key="1">
    <citation type="submission" date="2020-10" db="EMBL/GenBank/DDBJ databases">
        <authorList>
            <person name="Gilroy R."/>
        </authorList>
    </citation>
    <scope>NUCLEOTIDE SEQUENCE</scope>
    <source>
        <strain evidence="1">11300</strain>
    </source>
</reference>
<dbReference type="InterPro" id="IPR036465">
    <property type="entry name" value="vWFA_dom_sf"/>
</dbReference>
<sequence length="590" mass="67665">MRDKKMTDRDRQAASHKRGLNMIWTAAEKYDFQPEFTAFRSDGSPDLYMNSMIGYVRKWYDHEILERLFSDAKKGMFTDTYEGIIWFALENCAYLKEVCVRPALAELRRQHARDFFLEEGGRSRQQWMAANSIVYDLESAKWRQVLGKPPGLVNPWEKKLFQELMYPETITSQEIYERTTDIFRRYFGFRGHHRLTGIFDEIREKILGPFLRRGPVRMVRTDELIIARKTADGTKLHLSGGRRSPAGTPEGRGDQQYIRNCFGLPMFSEEESLHIDRTLCSGPHRGCHIYLTDGISADRSGKTPKDATVRKFLSDAAIQRQKNESYLMDHRNICRNGINRLAQQICNAMLVYPQPLSIPSRSGRLFPREIWKAIRLDDNRIFTQMTEEQQPDFSVDLMLDASASRLDSQQIIAMQGYMIAESLRKCGIPAQVYSFLSIRGYTVMRRFFGYDDKEKEKKLLDYCAAGWNRDGLAFRGAGYLMNSSPAKNKILIVLTDASPNDDRKVPADLSEGRVINRGYSGVTGIEDTAGEVRALRKAGVKVIAIISGRSPDTRAAMKIYQKDFVMIKSPDELARAAGDLIQKQIMQFYT</sequence>
<evidence type="ECO:0000313" key="1">
    <source>
        <dbReference type="EMBL" id="HIU27627.1"/>
    </source>
</evidence>
<name>A0A9D1I4E4_9FIRM</name>
<dbReference type="Proteomes" id="UP000824091">
    <property type="component" value="Unassembled WGS sequence"/>
</dbReference>
<dbReference type="EMBL" id="DVMO01000065">
    <property type="protein sequence ID" value="HIU27627.1"/>
    <property type="molecule type" value="Genomic_DNA"/>
</dbReference>
<dbReference type="Gene3D" id="3.40.50.410">
    <property type="entry name" value="von Willebrand factor, type A domain"/>
    <property type="match status" value="1"/>
</dbReference>
<comment type="caution">
    <text evidence="1">The sequence shown here is derived from an EMBL/GenBank/DDBJ whole genome shotgun (WGS) entry which is preliminary data.</text>
</comment>
<dbReference type="AlphaFoldDB" id="A0A9D1I4E4"/>
<dbReference type="SUPFAM" id="SSF53300">
    <property type="entry name" value="vWA-like"/>
    <property type="match status" value="1"/>
</dbReference>
<evidence type="ECO:0008006" key="3">
    <source>
        <dbReference type="Google" id="ProtNLM"/>
    </source>
</evidence>
<organism evidence="1 2">
    <name type="scientific">Candidatus Fimisoma avicola</name>
    <dbReference type="NCBI Taxonomy" id="2840826"/>
    <lineage>
        <taxon>Bacteria</taxon>
        <taxon>Bacillati</taxon>
        <taxon>Bacillota</taxon>
        <taxon>Clostridia</taxon>
        <taxon>Eubacteriales</taxon>
        <taxon>Candidatus Fimisoma</taxon>
    </lineage>
</organism>
<dbReference type="PANTHER" id="PTHR41248:SF1">
    <property type="entry name" value="NORD PROTEIN"/>
    <property type="match status" value="1"/>
</dbReference>
<protein>
    <recommendedName>
        <fullName evidence="3">VWFA domain-containing protein</fullName>
    </recommendedName>
</protein>